<dbReference type="Pfam" id="PF01370">
    <property type="entry name" value="Epimerase"/>
    <property type="match status" value="1"/>
</dbReference>
<evidence type="ECO:0000256" key="1">
    <source>
        <dbReference type="ARBA" id="ARBA00007637"/>
    </source>
</evidence>
<organism evidence="3">
    <name type="scientific">marine sediment metagenome</name>
    <dbReference type="NCBI Taxonomy" id="412755"/>
    <lineage>
        <taxon>unclassified sequences</taxon>
        <taxon>metagenomes</taxon>
        <taxon>ecological metagenomes</taxon>
    </lineage>
</organism>
<gene>
    <name evidence="3" type="ORF">S06H3_10612</name>
</gene>
<comment type="caution">
    <text evidence="3">The sequence shown here is derived from an EMBL/GenBank/DDBJ whole genome shotgun (WGS) entry which is preliminary data.</text>
</comment>
<feature type="non-terminal residue" evidence="3">
    <location>
        <position position="1"/>
    </location>
</feature>
<dbReference type="Gene3D" id="3.90.25.10">
    <property type="entry name" value="UDP-galactose 4-epimerase, domain 1"/>
    <property type="match status" value="1"/>
</dbReference>
<dbReference type="InterPro" id="IPR001509">
    <property type="entry name" value="Epimerase_deHydtase"/>
</dbReference>
<feature type="domain" description="NAD-dependent epimerase/dehydratase" evidence="2">
    <location>
        <begin position="7"/>
        <end position="199"/>
    </location>
</feature>
<proteinExistence type="inferred from homology"/>
<sequence>DNLPQSNSLEFIKGSIVDKELVDAVVKGKDIIFHCAARNIIISTKDPMEDMETNIRGTLNVLIAAQKYGIEKVVYTSSASVYGNPRYLPMNEDDPLSILTPYAVSKLSGEQYCSAFYESYSLPTVSVRYSNIYGPKQSSHNPYCGVVAKFFDAALKRNPIHIHGDGEQTRDFTYVDDAVEATLLAALLPRAVGEVFNVGTGIETNLNELARKIIALYDHNIPIEYVDRRDIDNIRRRFVNIEKIRKKLRWIPMVILGEGLKEL</sequence>
<dbReference type="Gene3D" id="3.40.50.720">
    <property type="entry name" value="NAD(P)-binding Rossmann-like Domain"/>
    <property type="match status" value="1"/>
</dbReference>
<evidence type="ECO:0000259" key="2">
    <source>
        <dbReference type="Pfam" id="PF01370"/>
    </source>
</evidence>
<evidence type="ECO:0000313" key="3">
    <source>
        <dbReference type="EMBL" id="GAI09333.1"/>
    </source>
</evidence>
<accession>X1KRM0</accession>
<reference evidence="3" key="1">
    <citation type="journal article" date="2014" name="Front. Microbiol.">
        <title>High frequency of phylogenetically diverse reductive dehalogenase-homologous genes in deep subseafloor sedimentary metagenomes.</title>
        <authorList>
            <person name="Kawai M."/>
            <person name="Futagami T."/>
            <person name="Toyoda A."/>
            <person name="Takaki Y."/>
            <person name="Nishi S."/>
            <person name="Hori S."/>
            <person name="Arai W."/>
            <person name="Tsubouchi T."/>
            <person name="Morono Y."/>
            <person name="Uchiyama I."/>
            <person name="Ito T."/>
            <person name="Fujiyama A."/>
            <person name="Inagaki F."/>
            <person name="Takami H."/>
        </authorList>
    </citation>
    <scope>NUCLEOTIDE SEQUENCE</scope>
    <source>
        <strain evidence="3">Expedition CK06-06</strain>
    </source>
</reference>
<dbReference type="PANTHER" id="PTHR43000">
    <property type="entry name" value="DTDP-D-GLUCOSE 4,6-DEHYDRATASE-RELATED"/>
    <property type="match status" value="1"/>
</dbReference>
<dbReference type="InterPro" id="IPR036291">
    <property type="entry name" value="NAD(P)-bd_dom_sf"/>
</dbReference>
<dbReference type="EMBL" id="BARV01004954">
    <property type="protein sequence ID" value="GAI09333.1"/>
    <property type="molecule type" value="Genomic_DNA"/>
</dbReference>
<comment type="similarity">
    <text evidence="1">Belongs to the NAD(P)-dependent epimerase/dehydratase family.</text>
</comment>
<name>X1KRM0_9ZZZZ</name>
<protein>
    <recommendedName>
        <fullName evidence="2">NAD-dependent epimerase/dehydratase domain-containing protein</fullName>
    </recommendedName>
</protein>
<dbReference type="SUPFAM" id="SSF51735">
    <property type="entry name" value="NAD(P)-binding Rossmann-fold domains"/>
    <property type="match status" value="1"/>
</dbReference>
<feature type="non-terminal residue" evidence="3">
    <location>
        <position position="263"/>
    </location>
</feature>
<dbReference type="AlphaFoldDB" id="X1KRM0"/>